<dbReference type="Pfam" id="PF07729">
    <property type="entry name" value="FCD"/>
    <property type="match status" value="1"/>
</dbReference>
<comment type="caution">
    <text evidence="5">The sequence shown here is derived from an EMBL/GenBank/DDBJ whole genome shotgun (WGS) entry which is preliminary data.</text>
</comment>
<keyword evidence="1" id="KW-0805">Transcription regulation</keyword>
<evidence type="ECO:0000256" key="3">
    <source>
        <dbReference type="ARBA" id="ARBA00023163"/>
    </source>
</evidence>
<accession>A0A4Q7U2Y7</accession>
<dbReference type="AlphaFoldDB" id="A0A4Q7U2Y7"/>
<dbReference type="InterPro" id="IPR036388">
    <property type="entry name" value="WH-like_DNA-bd_sf"/>
</dbReference>
<dbReference type="Pfam" id="PF00392">
    <property type="entry name" value="GntR"/>
    <property type="match status" value="1"/>
</dbReference>
<dbReference type="PRINTS" id="PR00035">
    <property type="entry name" value="HTHGNTR"/>
</dbReference>
<dbReference type="PANTHER" id="PTHR43537:SF47">
    <property type="entry name" value="REGULATORY PROTEIN GNTR HTH"/>
    <property type="match status" value="1"/>
</dbReference>
<dbReference type="InterPro" id="IPR000524">
    <property type="entry name" value="Tscrpt_reg_HTH_GntR"/>
</dbReference>
<keyword evidence="2 5" id="KW-0238">DNA-binding</keyword>
<gene>
    <name evidence="5" type="ORF">EV139_1231</name>
</gene>
<dbReference type="InterPro" id="IPR011711">
    <property type="entry name" value="GntR_C"/>
</dbReference>
<sequence length="228" mass="24642">MQPIHRRSLVDTVVDELKREISDGRWTIGDRIPSEAELTAALGVSRPSVREAVRALVQLGLLETRQGDGTYLIATDPTQVALRRAIHSADSLEVIRVRRALDALAAREAAEFRTDAQLTELAARLRERAAAIASGDTEAFADADVAYHLGIAVASGNALLADIYSSFDTSLRESVSDASCLAQRSDPDRADMHDSLFQAIAAQDPDRAAAAALGVLEQQQERLLDERG</sequence>
<dbReference type="CDD" id="cd07377">
    <property type="entry name" value="WHTH_GntR"/>
    <property type="match status" value="1"/>
</dbReference>
<evidence type="ECO:0000256" key="2">
    <source>
        <dbReference type="ARBA" id="ARBA00023125"/>
    </source>
</evidence>
<name>A0A4Q7U2Y7_9MICO</name>
<proteinExistence type="predicted"/>
<dbReference type="SUPFAM" id="SSF46785">
    <property type="entry name" value="Winged helix' DNA-binding domain"/>
    <property type="match status" value="1"/>
</dbReference>
<feature type="domain" description="HTH gntR-type" evidence="4">
    <location>
        <begin position="7"/>
        <end position="75"/>
    </location>
</feature>
<dbReference type="GO" id="GO:0003677">
    <property type="term" value="F:DNA binding"/>
    <property type="evidence" value="ECO:0007669"/>
    <property type="project" value="UniProtKB-KW"/>
</dbReference>
<reference evidence="5 6" key="1">
    <citation type="journal article" date="2015" name="Stand. Genomic Sci.">
        <title>Genomic Encyclopedia of Bacterial and Archaeal Type Strains, Phase III: the genomes of soil and plant-associated and newly described type strains.</title>
        <authorList>
            <person name="Whitman W.B."/>
            <person name="Woyke T."/>
            <person name="Klenk H.P."/>
            <person name="Zhou Y."/>
            <person name="Lilburn T.G."/>
            <person name="Beck B.J."/>
            <person name="De Vos P."/>
            <person name="Vandamme P."/>
            <person name="Eisen J.A."/>
            <person name="Garrity G."/>
            <person name="Hugenholtz P."/>
            <person name="Kyrpides N.C."/>
        </authorList>
    </citation>
    <scope>NUCLEOTIDE SEQUENCE [LARGE SCALE GENOMIC DNA]</scope>
    <source>
        <strain evidence="5 6">RF6</strain>
    </source>
</reference>
<evidence type="ECO:0000259" key="4">
    <source>
        <dbReference type="PROSITE" id="PS50949"/>
    </source>
</evidence>
<dbReference type="InterPro" id="IPR008920">
    <property type="entry name" value="TF_FadR/GntR_C"/>
</dbReference>
<organism evidence="5 6">
    <name type="scientific">Leucobacter luti</name>
    <dbReference type="NCBI Taxonomy" id="340320"/>
    <lineage>
        <taxon>Bacteria</taxon>
        <taxon>Bacillati</taxon>
        <taxon>Actinomycetota</taxon>
        <taxon>Actinomycetes</taxon>
        <taxon>Micrococcales</taxon>
        <taxon>Microbacteriaceae</taxon>
        <taxon>Leucobacter</taxon>
    </lineage>
</organism>
<dbReference type="PANTHER" id="PTHR43537">
    <property type="entry name" value="TRANSCRIPTIONAL REGULATOR, GNTR FAMILY"/>
    <property type="match status" value="1"/>
</dbReference>
<dbReference type="EMBL" id="SHKI01000003">
    <property type="protein sequence ID" value="RZT67097.1"/>
    <property type="molecule type" value="Genomic_DNA"/>
</dbReference>
<dbReference type="Proteomes" id="UP000291832">
    <property type="component" value="Unassembled WGS sequence"/>
</dbReference>
<evidence type="ECO:0000313" key="5">
    <source>
        <dbReference type="EMBL" id="RZT67097.1"/>
    </source>
</evidence>
<dbReference type="SMART" id="SM00895">
    <property type="entry name" value="FCD"/>
    <property type="match status" value="1"/>
</dbReference>
<evidence type="ECO:0000256" key="1">
    <source>
        <dbReference type="ARBA" id="ARBA00023015"/>
    </source>
</evidence>
<dbReference type="InterPro" id="IPR036390">
    <property type="entry name" value="WH_DNA-bd_sf"/>
</dbReference>
<dbReference type="SMART" id="SM00345">
    <property type="entry name" value="HTH_GNTR"/>
    <property type="match status" value="1"/>
</dbReference>
<dbReference type="GO" id="GO:0003700">
    <property type="term" value="F:DNA-binding transcription factor activity"/>
    <property type="evidence" value="ECO:0007669"/>
    <property type="project" value="InterPro"/>
</dbReference>
<dbReference type="PROSITE" id="PS50949">
    <property type="entry name" value="HTH_GNTR"/>
    <property type="match status" value="1"/>
</dbReference>
<protein>
    <submittedName>
        <fullName evidence="5">DNA-binding FadR family transcriptional regulator</fullName>
    </submittedName>
</protein>
<evidence type="ECO:0000313" key="6">
    <source>
        <dbReference type="Proteomes" id="UP000291832"/>
    </source>
</evidence>
<dbReference type="Gene3D" id="1.20.120.530">
    <property type="entry name" value="GntR ligand-binding domain-like"/>
    <property type="match status" value="1"/>
</dbReference>
<dbReference type="Gene3D" id="1.10.10.10">
    <property type="entry name" value="Winged helix-like DNA-binding domain superfamily/Winged helix DNA-binding domain"/>
    <property type="match status" value="1"/>
</dbReference>
<keyword evidence="6" id="KW-1185">Reference proteome</keyword>
<dbReference type="RefSeq" id="WP_198677468.1">
    <property type="nucleotide sequence ID" value="NZ_QYAG01000001.1"/>
</dbReference>
<dbReference type="SUPFAM" id="SSF48008">
    <property type="entry name" value="GntR ligand-binding domain-like"/>
    <property type="match status" value="1"/>
</dbReference>
<keyword evidence="3" id="KW-0804">Transcription</keyword>